<dbReference type="Proteomes" id="UP000675284">
    <property type="component" value="Unassembled WGS sequence"/>
</dbReference>
<gene>
    <name evidence="2" type="primary">pilM</name>
    <name evidence="2" type="ORF">KCX74_19760</name>
</gene>
<keyword evidence="3" id="KW-1185">Reference proteome</keyword>
<dbReference type="InterPro" id="IPR043129">
    <property type="entry name" value="ATPase_NBD"/>
</dbReference>
<dbReference type="AlphaFoldDB" id="A0A941E1Z9"/>
<dbReference type="PANTHER" id="PTHR32432:SF3">
    <property type="entry name" value="ETHANOLAMINE UTILIZATION PROTEIN EUTJ"/>
    <property type="match status" value="1"/>
</dbReference>
<reference evidence="2" key="1">
    <citation type="submission" date="2021-04" db="EMBL/GenBank/DDBJ databases">
        <title>Isolation and polyphasic classification of algal microorganism.</title>
        <authorList>
            <person name="Wang S."/>
        </authorList>
    </citation>
    <scope>NUCLEOTIDE SEQUENCE</scope>
    <source>
        <strain evidence="2">720a</strain>
    </source>
</reference>
<comment type="caution">
    <text evidence="2">The sequence shown here is derived from an EMBL/GenBank/DDBJ whole genome shotgun (WGS) entry which is preliminary data.</text>
</comment>
<organism evidence="2 3">
    <name type="scientific">Virgibacillus salarius</name>
    <dbReference type="NCBI Taxonomy" id="447199"/>
    <lineage>
        <taxon>Bacteria</taxon>
        <taxon>Bacillati</taxon>
        <taxon>Bacillota</taxon>
        <taxon>Bacilli</taxon>
        <taxon>Bacillales</taxon>
        <taxon>Bacillaceae</taxon>
        <taxon>Virgibacillus</taxon>
    </lineage>
</organism>
<protein>
    <submittedName>
        <fullName evidence="2">Pilus assembly protein PilM</fullName>
    </submittedName>
</protein>
<evidence type="ECO:0000313" key="3">
    <source>
        <dbReference type="Proteomes" id="UP000675284"/>
    </source>
</evidence>
<dbReference type="EMBL" id="JAGSOT010000103">
    <property type="protein sequence ID" value="MBR7798253.1"/>
    <property type="molecule type" value="Genomic_DNA"/>
</dbReference>
<accession>A0A941E1Z9</accession>
<proteinExistence type="predicted"/>
<dbReference type="GO" id="GO:0051301">
    <property type="term" value="P:cell division"/>
    <property type="evidence" value="ECO:0007669"/>
    <property type="project" value="InterPro"/>
</dbReference>
<evidence type="ECO:0000259" key="1">
    <source>
        <dbReference type="SMART" id="SM00842"/>
    </source>
</evidence>
<dbReference type="Pfam" id="PF14450">
    <property type="entry name" value="FtsA"/>
    <property type="match status" value="1"/>
</dbReference>
<dbReference type="InterPro" id="IPR050696">
    <property type="entry name" value="FtsA/MreB"/>
</dbReference>
<dbReference type="RefSeq" id="WP_026681470.1">
    <property type="nucleotide sequence ID" value="NZ_JAGSOT010000103.1"/>
</dbReference>
<dbReference type="Gene3D" id="3.30.420.40">
    <property type="match status" value="2"/>
</dbReference>
<dbReference type="SMART" id="SM00842">
    <property type="entry name" value="FtsA"/>
    <property type="match status" value="1"/>
</dbReference>
<name>A0A941E1Z9_9BACI</name>
<sequence length="709" mass="78504">MKDRIFALDIGTRSVTGIILEKRDQTYHMLDYYMMEHKERSMRDGQIHNVVAVSETIIEVKNKLESSHGSLSKVCVAAAGRALMTTQATASKSLQDTPITSEETIKHLELSAVQMAQLNLQKLQQDADLSSYYCVGYSVLHYRIDQQQIGSLIDQRGTEASVEIIATFLPKVVVESLLAALGRANLEMEALTLEPIAAIHVLIPESMRRLNVVLVDIGAGTSDIAITDKGTVVAYGMVPIAGDEITEAISDQYLLDFPSAEKAKRMIVDNGEAIVEDILGFEATITPNMIENDITDAIDNLATQISNEIINLNSHSPKAVMLVGGGSLTPGITNSIASKLNLPINRVAVRGIDAINQLEKTNKLPTGPDFVTPIGIGIAAKQNPVHYVSVTVNGNTIRLFEMKELTVGDCLIQSSIDIQKWYGKPGIASIITINNKEVTLPGEIGEPPSIQLNDTNASVNSKIHNGDIITIEKGRDGKHAQVTIQELLGDIPPLMIYYNGAKYHIYPQFEVNNVPVTKEYSIQDRDNLTWRQPNSLEAVLNQVSSDKVGKDEPFIVYVNEEPIHITKGEPQIALNGKPATMDHRLKQGDRLQLLLAEQPTVKDVLNQLNKPLTHRIMVSFNNESVELAQPLYVIKKGDSILDEDTPLKKHDRLKVYEQEQQPFIYQDIFRYVDLDLTNANGKFSIYQNNAPSSFHSTIKHGDHLQIIWE</sequence>
<dbReference type="CDD" id="cd24004">
    <property type="entry name" value="ASKHA_NBD_PilM-like"/>
    <property type="match status" value="1"/>
</dbReference>
<dbReference type="SUPFAM" id="SSF53067">
    <property type="entry name" value="Actin-like ATPase domain"/>
    <property type="match status" value="2"/>
</dbReference>
<dbReference type="PANTHER" id="PTHR32432">
    <property type="entry name" value="CELL DIVISION PROTEIN FTSA-RELATED"/>
    <property type="match status" value="1"/>
</dbReference>
<dbReference type="InterPro" id="IPR003494">
    <property type="entry name" value="SHS2_FtsA"/>
</dbReference>
<feature type="domain" description="SHS2" evidence="1">
    <location>
        <begin position="5"/>
        <end position="202"/>
    </location>
</feature>
<evidence type="ECO:0000313" key="2">
    <source>
        <dbReference type="EMBL" id="MBR7798253.1"/>
    </source>
</evidence>